<dbReference type="InterPro" id="IPR050789">
    <property type="entry name" value="Diverse_Enzym_Activities"/>
</dbReference>
<keyword evidence="1" id="KW-0378">Hydrolase</keyword>
<keyword evidence="4" id="KW-1185">Reference proteome</keyword>
<dbReference type="PANTHER" id="PTHR43283:SF11">
    <property type="entry name" value="BETA-LACTAMASE-RELATED DOMAIN-CONTAINING PROTEIN"/>
    <property type="match status" value="1"/>
</dbReference>
<dbReference type="RefSeq" id="WP_213040411.1">
    <property type="nucleotide sequence ID" value="NZ_CAJNBJ010000001.1"/>
</dbReference>
<sequence length="376" mass="40861">MATHHSLQSALQTAVDDGTFPGAVLAVRLRGALVFEGAAGLLTQKVPGEMVTVDTCYDLASLTKVLATTTALVLLAQRGLLKLDDRIERILDELRDRPIGAATVRHLLTHSSGLPGWRPYYERIAAREAAQPGFLGGAGTRMAVLDYIATEELVYERGTRSLYSDLGFMLLGQVVERLSGEPLDEFCRGQIFTPLGASPLAYLPHGRTPAAAGFPDVRNAIAPTEEDSWRGRTLRGEVHDENAYALGGVAGHAGLFGTARAVLAIAQAWMDGRRNQPGLLAPDMVALFTSNRQGVPNSSWALGWDTPSVRSSSGTRFSPESFGHLGYTGTSLWIDPVKELEVALLSNRVHPTRRNEQIRLFRPLIHDLICREFLKG</sequence>
<dbReference type="SUPFAM" id="SSF56601">
    <property type="entry name" value="beta-lactamase/transpeptidase-like"/>
    <property type="match status" value="1"/>
</dbReference>
<feature type="domain" description="Beta-lactamase-related" evidence="2">
    <location>
        <begin position="8"/>
        <end position="356"/>
    </location>
</feature>
<dbReference type="Proteomes" id="UP000675880">
    <property type="component" value="Unassembled WGS sequence"/>
</dbReference>
<comment type="caution">
    <text evidence="3">The sequence shown here is derived from an EMBL/GenBank/DDBJ whole genome shotgun (WGS) entry which is preliminary data.</text>
</comment>
<evidence type="ECO:0000313" key="3">
    <source>
        <dbReference type="EMBL" id="CAE6697611.1"/>
    </source>
</evidence>
<dbReference type="Pfam" id="PF00144">
    <property type="entry name" value="Beta-lactamase"/>
    <property type="match status" value="1"/>
</dbReference>
<dbReference type="InterPro" id="IPR012338">
    <property type="entry name" value="Beta-lactam/transpept-like"/>
</dbReference>
<evidence type="ECO:0000259" key="2">
    <source>
        <dbReference type="Pfam" id="PF00144"/>
    </source>
</evidence>
<evidence type="ECO:0000256" key="1">
    <source>
        <dbReference type="ARBA" id="ARBA00022801"/>
    </source>
</evidence>
<name>A0ABN7KK13_9BACT</name>
<reference evidence="3 4" key="1">
    <citation type="submission" date="2021-02" db="EMBL/GenBank/DDBJ databases">
        <authorList>
            <person name="Han P."/>
        </authorList>
    </citation>
    <scope>NUCLEOTIDE SEQUENCE [LARGE SCALE GENOMIC DNA]</scope>
    <source>
        <strain evidence="3">Candidatus Nitrospira sp. ZN2</strain>
    </source>
</reference>
<protein>
    <submittedName>
        <fullName evidence="3">Beta-lactamase class C and other penicillin binding proteins</fullName>
    </submittedName>
</protein>
<dbReference type="EMBL" id="CAJNBJ010000001">
    <property type="protein sequence ID" value="CAE6697611.1"/>
    <property type="molecule type" value="Genomic_DNA"/>
</dbReference>
<dbReference type="PANTHER" id="PTHR43283">
    <property type="entry name" value="BETA-LACTAMASE-RELATED"/>
    <property type="match status" value="1"/>
</dbReference>
<accession>A0ABN7KK13</accession>
<dbReference type="InterPro" id="IPR001466">
    <property type="entry name" value="Beta-lactam-related"/>
</dbReference>
<evidence type="ECO:0000313" key="4">
    <source>
        <dbReference type="Proteomes" id="UP000675880"/>
    </source>
</evidence>
<organism evidence="3 4">
    <name type="scientific">Nitrospira defluvii</name>
    <dbReference type="NCBI Taxonomy" id="330214"/>
    <lineage>
        <taxon>Bacteria</taxon>
        <taxon>Pseudomonadati</taxon>
        <taxon>Nitrospirota</taxon>
        <taxon>Nitrospiria</taxon>
        <taxon>Nitrospirales</taxon>
        <taxon>Nitrospiraceae</taxon>
        <taxon>Nitrospira</taxon>
    </lineage>
</organism>
<proteinExistence type="predicted"/>
<dbReference type="Gene3D" id="3.40.710.10">
    <property type="entry name" value="DD-peptidase/beta-lactamase superfamily"/>
    <property type="match status" value="1"/>
</dbReference>
<gene>
    <name evidence="3" type="ORF">NSPZN2_10542</name>
</gene>